<name>A0A512TR49_CLOBU</name>
<accession>A0A512TR49</accession>
<reference evidence="1 2" key="1">
    <citation type="submission" date="2019-07" db="EMBL/GenBank/DDBJ databases">
        <title>Whole genome shotgun sequence of Clostridium butyricum NBRC 3858.</title>
        <authorList>
            <person name="Hosoyama A."/>
            <person name="Uohara A."/>
            <person name="Ohji S."/>
            <person name="Ichikawa N."/>
        </authorList>
    </citation>
    <scope>NUCLEOTIDE SEQUENCE [LARGE SCALE GENOMIC DNA]</scope>
    <source>
        <strain evidence="1 2">NBRC 3858</strain>
    </source>
</reference>
<evidence type="ECO:0000313" key="2">
    <source>
        <dbReference type="Proteomes" id="UP000321089"/>
    </source>
</evidence>
<protein>
    <submittedName>
        <fullName evidence="1">Uncharacterized protein</fullName>
    </submittedName>
</protein>
<gene>
    <name evidence="1" type="ORF">CBU02nite_32600</name>
</gene>
<dbReference type="Proteomes" id="UP000321089">
    <property type="component" value="Unassembled WGS sequence"/>
</dbReference>
<sequence length="112" mass="12830">MVFEFLSQLKSETTESQFKEILKATEQDIKFNRVSFGKITSPIDFIEICTRCACLIMRLGGCDEINMEKSLDCTHQVDEIVRLVMKENYSVSQAIKIVKEKATKDTDQSSPR</sequence>
<dbReference type="RefSeq" id="WP_146869065.1">
    <property type="nucleotide sequence ID" value="NZ_BKBC01000059.1"/>
</dbReference>
<proteinExistence type="predicted"/>
<dbReference type="AlphaFoldDB" id="A0A512TR49"/>
<organism evidence="1 2">
    <name type="scientific">Clostridium butyricum</name>
    <dbReference type="NCBI Taxonomy" id="1492"/>
    <lineage>
        <taxon>Bacteria</taxon>
        <taxon>Bacillati</taxon>
        <taxon>Bacillota</taxon>
        <taxon>Clostridia</taxon>
        <taxon>Eubacteriales</taxon>
        <taxon>Clostridiaceae</taxon>
        <taxon>Clostridium</taxon>
    </lineage>
</organism>
<evidence type="ECO:0000313" key="1">
    <source>
        <dbReference type="EMBL" id="GEQ22754.1"/>
    </source>
</evidence>
<comment type="caution">
    <text evidence="1">The sequence shown here is derived from an EMBL/GenBank/DDBJ whole genome shotgun (WGS) entry which is preliminary data.</text>
</comment>
<dbReference type="EMBL" id="BKBC01000059">
    <property type="protein sequence ID" value="GEQ22754.1"/>
    <property type="molecule type" value="Genomic_DNA"/>
</dbReference>